<evidence type="ECO:0000313" key="11">
    <source>
        <dbReference type="Proteomes" id="UP000653454"/>
    </source>
</evidence>
<dbReference type="GO" id="GO:0043005">
    <property type="term" value="C:neuron projection"/>
    <property type="evidence" value="ECO:0007669"/>
    <property type="project" value="TreeGrafter"/>
</dbReference>
<dbReference type="EMBL" id="CAJHNJ030000024">
    <property type="protein sequence ID" value="CAG9120680.1"/>
    <property type="molecule type" value="Genomic_DNA"/>
</dbReference>
<dbReference type="Gene3D" id="3.30.559.70">
    <property type="entry name" value="Choline/Carnitine o-acyltransferase, domain 2"/>
    <property type="match status" value="1"/>
</dbReference>
<dbReference type="Gene3D" id="3.30.559.10">
    <property type="entry name" value="Chloramphenicol acetyltransferase-like domain"/>
    <property type="match status" value="1"/>
</dbReference>
<name>A0A8S4EZ10_PLUXY</name>
<evidence type="ECO:0000256" key="6">
    <source>
        <dbReference type="ARBA" id="ARBA00040495"/>
    </source>
</evidence>
<dbReference type="GO" id="GO:0005737">
    <property type="term" value="C:cytoplasm"/>
    <property type="evidence" value="ECO:0007669"/>
    <property type="project" value="TreeGrafter"/>
</dbReference>
<evidence type="ECO:0000256" key="8">
    <source>
        <dbReference type="RuleBase" id="RU003801"/>
    </source>
</evidence>
<evidence type="ECO:0000313" key="10">
    <source>
        <dbReference type="EMBL" id="CAG9120680.1"/>
    </source>
</evidence>
<dbReference type="EC" id="2.3.1.6" evidence="5"/>
<feature type="active site" description="Proton acceptor" evidence="7">
    <location>
        <position position="265"/>
    </location>
</feature>
<evidence type="ECO:0000256" key="1">
    <source>
        <dbReference type="ARBA" id="ARBA00005232"/>
    </source>
</evidence>
<dbReference type="Pfam" id="PF00755">
    <property type="entry name" value="Carn_acyltransf"/>
    <property type="match status" value="2"/>
</dbReference>
<protein>
    <recommendedName>
        <fullName evidence="6">Choline O-acetyltransferase</fullName>
        <ecNumber evidence="5">2.3.1.6</ecNumber>
    </recommendedName>
</protein>
<gene>
    <name evidence="10" type="ORF">PLXY2_LOCUS7162</name>
</gene>
<dbReference type="GO" id="GO:0004102">
    <property type="term" value="F:choline O-acetyltransferase activity"/>
    <property type="evidence" value="ECO:0007669"/>
    <property type="project" value="UniProtKB-EC"/>
</dbReference>
<evidence type="ECO:0000259" key="9">
    <source>
        <dbReference type="Pfam" id="PF00755"/>
    </source>
</evidence>
<comment type="caution">
    <text evidence="10">The sequence shown here is derived from an EMBL/GenBank/DDBJ whole genome shotgun (WGS) entry which is preliminary data.</text>
</comment>
<dbReference type="PANTHER" id="PTHR22589:SF14">
    <property type="entry name" value="CHOLINE O-ACETYLTRANSFERASE"/>
    <property type="match status" value="1"/>
</dbReference>
<keyword evidence="3" id="KW-0530">Neurotransmitter biosynthesis</keyword>
<keyword evidence="11" id="KW-1185">Reference proteome</keyword>
<dbReference type="Proteomes" id="UP000653454">
    <property type="component" value="Unassembled WGS sequence"/>
</dbReference>
<dbReference type="InterPro" id="IPR042231">
    <property type="entry name" value="Cho/carn_acyl_trans_2"/>
</dbReference>
<dbReference type="AlphaFoldDB" id="A0A8S4EZ10"/>
<dbReference type="InterPro" id="IPR023213">
    <property type="entry name" value="CAT-like_dom_sf"/>
</dbReference>
<keyword evidence="2 8" id="KW-0808">Transferase</keyword>
<proteinExistence type="inferred from homology"/>
<evidence type="ECO:0000256" key="2">
    <source>
        <dbReference type="ARBA" id="ARBA00022679"/>
    </source>
</evidence>
<sequence>MTKEKADIQVTDWWLDDMYLKVRLPLPINSNPGYAFPRRHFAKMEEVADLAALFVDDLLDYKEMLDRGELPLERATSREKGQALCMEQFYRLLGVTRIPGPGKDRLELPRYNRQEPVDSLQELIIVACRNHFYPIPVKAIDRGRLSPGEIQAQLLHAMVDAGGLPPAPRVGLLTAMERDQWAHTRELLMTDENNRSNLELISRALCVVCLDESGGDRSDSDAETNALLRCMHGAGTRFHSANRWFDKTVQLIISSDGTSGMCYEHSAAEGVAVVRLAERALARAAVAPRPAPPPALLPAPQVMRWNLTPEVDRTIRMAGAALDRPAYKPSCLAGPRPAPPPALLPAPQVMRWNLTPEVDRTIRMAGAALDRVLVQHISQVAYLARTAVAPRPAPPPALLPAPHVMRWNLTPEVDRTIRMAGAALDRQIDNLDFCVYTYRGYGREFMKQCRASPDVYIQLALQYAYYKMYGHLVSTYESASLRRFRHGRVDNIRSAHAAALAWAAAMCAAEAELSEGDDGQKKVSFNLYGEQKKLELFEEAARKQTAVMEDNILGRGIDNHLLGLREAARETFGDLPELFTDPVYQQMMEFKLSTSQVATTTDGTYMGYGPVVPDGYGCSYNPKKELVIFCISSFCSSPATSTEAFRQALQEALDSMRLMFQNRPQETQDTT</sequence>
<feature type="domain" description="Choline/carnitine acyltransferase" evidence="9">
    <location>
        <begin position="393"/>
        <end position="651"/>
    </location>
</feature>
<evidence type="ECO:0000256" key="7">
    <source>
        <dbReference type="PIRSR" id="PIRSR600542-1"/>
    </source>
</evidence>
<reference evidence="10" key="1">
    <citation type="submission" date="2020-11" db="EMBL/GenBank/DDBJ databases">
        <authorList>
            <person name="Whiteford S."/>
        </authorList>
    </citation>
    <scope>NUCLEOTIDE SEQUENCE</scope>
</reference>
<dbReference type="InterPro" id="IPR039551">
    <property type="entry name" value="Cho/carn_acyl_trans"/>
</dbReference>
<dbReference type="SUPFAM" id="SSF52777">
    <property type="entry name" value="CoA-dependent acyltransferases"/>
    <property type="match status" value="2"/>
</dbReference>
<keyword evidence="4 8" id="KW-0012">Acyltransferase</keyword>
<feature type="domain" description="Choline/carnitine acyltransferase" evidence="9">
    <location>
        <begin position="10"/>
        <end position="324"/>
    </location>
</feature>
<dbReference type="InterPro" id="IPR000542">
    <property type="entry name" value="Carn_acyl_trans"/>
</dbReference>
<dbReference type="GO" id="GO:0008292">
    <property type="term" value="P:acetylcholine biosynthetic process"/>
    <property type="evidence" value="ECO:0007669"/>
    <property type="project" value="TreeGrafter"/>
</dbReference>
<comment type="similarity">
    <text evidence="1 8">Belongs to the carnitine/choline acetyltransferase family.</text>
</comment>
<dbReference type="PANTHER" id="PTHR22589">
    <property type="entry name" value="CARNITINE O-ACYLTRANSFERASE"/>
    <property type="match status" value="1"/>
</dbReference>
<dbReference type="PROSITE" id="PS00440">
    <property type="entry name" value="ACYLTRANSF_C_2"/>
    <property type="match status" value="1"/>
</dbReference>
<dbReference type="GO" id="GO:0007274">
    <property type="term" value="P:neuromuscular synaptic transmission"/>
    <property type="evidence" value="ECO:0007669"/>
    <property type="project" value="TreeGrafter"/>
</dbReference>
<evidence type="ECO:0000256" key="3">
    <source>
        <dbReference type="ARBA" id="ARBA00022979"/>
    </source>
</evidence>
<dbReference type="GO" id="GO:0045202">
    <property type="term" value="C:synapse"/>
    <property type="evidence" value="ECO:0007669"/>
    <property type="project" value="GOC"/>
</dbReference>
<accession>A0A8S4EZ10</accession>
<evidence type="ECO:0000256" key="5">
    <source>
        <dbReference type="ARBA" id="ARBA00039091"/>
    </source>
</evidence>
<evidence type="ECO:0000256" key="4">
    <source>
        <dbReference type="ARBA" id="ARBA00023315"/>
    </source>
</evidence>
<organism evidence="10 11">
    <name type="scientific">Plutella xylostella</name>
    <name type="common">Diamondback moth</name>
    <name type="synonym">Plutella maculipennis</name>
    <dbReference type="NCBI Taxonomy" id="51655"/>
    <lineage>
        <taxon>Eukaryota</taxon>
        <taxon>Metazoa</taxon>
        <taxon>Ecdysozoa</taxon>
        <taxon>Arthropoda</taxon>
        <taxon>Hexapoda</taxon>
        <taxon>Insecta</taxon>
        <taxon>Pterygota</taxon>
        <taxon>Neoptera</taxon>
        <taxon>Endopterygota</taxon>
        <taxon>Lepidoptera</taxon>
        <taxon>Glossata</taxon>
        <taxon>Ditrysia</taxon>
        <taxon>Yponomeutoidea</taxon>
        <taxon>Plutellidae</taxon>
        <taxon>Plutella</taxon>
    </lineage>
</organism>